<dbReference type="PRINTS" id="PR00377">
    <property type="entry name" value="IMPHPHTASES"/>
</dbReference>
<organism evidence="6 7">
    <name type="scientific">Tahibacter soli</name>
    <dbReference type="NCBI Taxonomy" id="2983605"/>
    <lineage>
        <taxon>Bacteria</taxon>
        <taxon>Pseudomonadati</taxon>
        <taxon>Pseudomonadota</taxon>
        <taxon>Gammaproteobacteria</taxon>
        <taxon>Lysobacterales</taxon>
        <taxon>Rhodanobacteraceae</taxon>
        <taxon>Tahibacter</taxon>
    </lineage>
</organism>
<dbReference type="PANTHER" id="PTHR20854:SF4">
    <property type="entry name" value="INOSITOL-1-MONOPHOSPHATASE-RELATED"/>
    <property type="match status" value="1"/>
</dbReference>
<comment type="cofactor">
    <cofactor evidence="5">
        <name>Mg(2+)</name>
        <dbReference type="ChEBI" id="CHEBI:18420"/>
    </cofactor>
</comment>
<keyword evidence="2 5" id="KW-0479">Metal-binding</keyword>
<accession>A0A9X4BM03</accession>
<keyword evidence="7" id="KW-1185">Reference proteome</keyword>
<dbReference type="InterPro" id="IPR020583">
    <property type="entry name" value="Inositol_monoP_metal-BS"/>
</dbReference>
<dbReference type="GO" id="GO:0006020">
    <property type="term" value="P:inositol metabolic process"/>
    <property type="evidence" value="ECO:0007669"/>
    <property type="project" value="TreeGrafter"/>
</dbReference>
<name>A0A9X4BM03_9GAMM</name>
<keyword evidence="4 5" id="KW-0460">Magnesium</keyword>
<feature type="binding site" evidence="5">
    <location>
        <position position="88"/>
    </location>
    <ligand>
        <name>Mg(2+)</name>
        <dbReference type="ChEBI" id="CHEBI:18420"/>
        <label>1</label>
        <note>catalytic</note>
    </ligand>
</feature>
<evidence type="ECO:0000256" key="2">
    <source>
        <dbReference type="ARBA" id="ARBA00022723"/>
    </source>
</evidence>
<feature type="binding site" evidence="5">
    <location>
        <position position="85"/>
    </location>
    <ligand>
        <name>Mg(2+)</name>
        <dbReference type="ChEBI" id="CHEBI:18420"/>
        <label>1</label>
        <note>catalytic</note>
    </ligand>
</feature>
<dbReference type="Gene3D" id="3.30.540.10">
    <property type="entry name" value="Fructose-1,6-Bisphosphatase, subunit A, domain 1"/>
    <property type="match status" value="1"/>
</dbReference>
<sequence length="267" mass="27915">MTAERRELLDFALELAAVGAAQILPRYRRASVSRKADGSEVTDADRGAEAAMRALVADRYPQHAVLGEEFGTSGDAGASHRWVIDPLDGTAWFSLGMPLFGTLIALLEDGEPVIGVVHMPVLAETTYAARGLGCWFKTGDDAPLRVRVTPRGALAEAVVSASGLHGSDVAPADKARYALTPVVRGAAKFRLCGDCQQHALVCRGNLHAAIDTIMAPWDIAALVPCVEEAGGVATSLAGGRDGILEGGSLLTSSDPALHREILAILNG</sequence>
<evidence type="ECO:0000256" key="3">
    <source>
        <dbReference type="ARBA" id="ARBA00022801"/>
    </source>
</evidence>
<dbReference type="RefSeq" id="WP_263540955.1">
    <property type="nucleotide sequence ID" value="NZ_JAOVZO020000019.1"/>
</dbReference>
<evidence type="ECO:0000256" key="5">
    <source>
        <dbReference type="PIRSR" id="PIRSR600760-2"/>
    </source>
</evidence>
<dbReference type="PANTHER" id="PTHR20854">
    <property type="entry name" value="INOSITOL MONOPHOSPHATASE"/>
    <property type="match status" value="1"/>
</dbReference>
<dbReference type="InterPro" id="IPR000760">
    <property type="entry name" value="Inositol_monophosphatase-like"/>
</dbReference>
<dbReference type="GO" id="GO:0008934">
    <property type="term" value="F:inositol monophosphate 1-phosphatase activity"/>
    <property type="evidence" value="ECO:0007669"/>
    <property type="project" value="TreeGrafter"/>
</dbReference>
<dbReference type="EMBL" id="JAOVZO020000019">
    <property type="protein sequence ID" value="MDC8014804.1"/>
    <property type="molecule type" value="Genomic_DNA"/>
</dbReference>
<evidence type="ECO:0008006" key="8">
    <source>
        <dbReference type="Google" id="ProtNLM"/>
    </source>
</evidence>
<dbReference type="Pfam" id="PF00459">
    <property type="entry name" value="Inositol_P"/>
    <property type="match status" value="1"/>
</dbReference>
<dbReference type="SUPFAM" id="SSF56655">
    <property type="entry name" value="Carbohydrate phosphatase"/>
    <property type="match status" value="1"/>
</dbReference>
<evidence type="ECO:0000256" key="1">
    <source>
        <dbReference type="ARBA" id="ARBA00009759"/>
    </source>
</evidence>
<protein>
    <recommendedName>
        <fullName evidence="8">Histidinol-phosphatase</fullName>
    </recommendedName>
</protein>
<comment type="caution">
    <text evidence="6">The sequence shown here is derived from an EMBL/GenBank/DDBJ whole genome shotgun (WGS) entry which is preliminary data.</text>
</comment>
<feature type="binding site" evidence="5">
    <location>
        <position position="68"/>
    </location>
    <ligand>
        <name>Mg(2+)</name>
        <dbReference type="ChEBI" id="CHEBI:18420"/>
        <label>1</label>
        <note>catalytic</note>
    </ligand>
</feature>
<dbReference type="GO" id="GO:0046872">
    <property type="term" value="F:metal ion binding"/>
    <property type="evidence" value="ECO:0007669"/>
    <property type="project" value="UniProtKB-KW"/>
</dbReference>
<feature type="binding site" evidence="5">
    <location>
        <position position="218"/>
    </location>
    <ligand>
        <name>Mg(2+)</name>
        <dbReference type="ChEBI" id="CHEBI:18420"/>
        <label>1</label>
        <note>catalytic</note>
    </ligand>
</feature>
<dbReference type="Proteomes" id="UP001139971">
    <property type="component" value="Unassembled WGS sequence"/>
</dbReference>
<gene>
    <name evidence="6" type="ORF">OD750_019845</name>
</gene>
<evidence type="ECO:0000256" key="4">
    <source>
        <dbReference type="ARBA" id="ARBA00022842"/>
    </source>
</evidence>
<feature type="binding site" evidence="5">
    <location>
        <position position="87"/>
    </location>
    <ligand>
        <name>Mg(2+)</name>
        <dbReference type="ChEBI" id="CHEBI:18420"/>
        <label>1</label>
        <note>catalytic</note>
    </ligand>
</feature>
<dbReference type="PROSITE" id="PS00629">
    <property type="entry name" value="IMP_1"/>
    <property type="match status" value="1"/>
</dbReference>
<dbReference type="GO" id="GO:0007165">
    <property type="term" value="P:signal transduction"/>
    <property type="evidence" value="ECO:0007669"/>
    <property type="project" value="TreeGrafter"/>
</dbReference>
<dbReference type="AlphaFoldDB" id="A0A9X4BM03"/>
<evidence type="ECO:0000313" key="7">
    <source>
        <dbReference type="Proteomes" id="UP001139971"/>
    </source>
</evidence>
<comment type="similarity">
    <text evidence="1">Belongs to the inositol monophosphatase superfamily.</text>
</comment>
<reference evidence="6" key="1">
    <citation type="submission" date="2023-02" db="EMBL/GenBank/DDBJ databases">
        <title>Tahibacter soli sp. nov. isolated from soil.</title>
        <authorList>
            <person name="Baek J.H."/>
            <person name="Lee J.K."/>
            <person name="Choi D.G."/>
            <person name="Jeon C.O."/>
        </authorList>
    </citation>
    <scope>NUCLEOTIDE SEQUENCE</scope>
    <source>
        <strain evidence="6">BL</strain>
    </source>
</reference>
<evidence type="ECO:0000313" key="6">
    <source>
        <dbReference type="EMBL" id="MDC8014804.1"/>
    </source>
</evidence>
<proteinExistence type="inferred from homology"/>
<keyword evidence="3" id="KW-0378">Hydrolase</keyword>
<dbReference type="Gene3D" id="3.40.190.80">
    <property type="match status" value="1"/>
</dbReference>